<dbReference type="EMBL" id="JBBPCC010000013">
    <property type="protein sequence ID" value="MEK8130054.1"/>
    <property type="molecule type" value="Genomic_DNA"/>
</dbReference>
<dbReference type="RefSeq" id="WP_341417185.1">
    <property type="nucleotide sequence ID" value="NZ_JBBPCC010000013.1"/>
</dbReference>
<reference evidence="1 2" key="1">
    <citation type="submission" date="2024-04" db="EMBL/GenBank/DDBJ databases">
        <title>draft genome sequnece of Paenibacillus filicis.</title>
        <authorList>
            <person name="Kim D.-U."/>
        </authorList>
    </citation>
    <scope>NUCLEOTIDE SEQUENCE [LARGE SCALE GENOMIC DNA]</scope>
    <source>
        <strain evidence="1 2">KACC14197</strain>
    </source>
</reference>
<evidence type="ECO:0000313" key="2">
    <source>
        <dbReference type="Proteomes" id="UP001469365"/>
    </source>
</evidence>
<sequence length="50" mass="5615">MNSTDGIENEDSLILDQDFTITADKDNVNKHSEFHRETTSAETCRAGLDE</sequence>
<dbReference type="Proteomes" id="UP001469365">
    <property type="component" value="Unassembled WGS sequence"/>
</dbReference>
<organism evidence="1 2">
    <name type="scientific">Paenibacillus filicis</name>
    <dbReference type="NCBI Taxonomy" id="669464"/>
    <lineage>
        <taxon>Bacteria</taxon>
        <taxon>Bacillati</taxon>
        <taxon>Bacillota</taxon>
        <taxon>Bacilli</taxon>
        <taxon>Bacillales</taxon>
        <taxon>Paenibacillaceae</taxon>
        <taxon>Paenibacillus</taxon>
    </lineage>
</organism>
<name>A0ABU9DMF8_9BACL</name>
<accession>A0ABU9DMF8</accession>
<protein>
    <submittedName>
        <fullName evidence="1">Uncharacterized protein</fullName>
    </submittedName>
</protein>
<comment type="caution">
    <text evidence="1">The sequence shown here is derived from an EMBL/GenBank/DDBJ whole genome shotgun (WGS) entry which is preliminary data.</text>
</comment>
<gene>
    <name evidence="1" type="ORF">WMW72_19290</name>
</gene>
<keyword evidence="2" id="KW-1185">Reference proteome</keyword>
<proteinExistence type="predicted"/>
<evidence type="ECO:0000313" key="1">
    <source>
        <dbReference type="EMBL" id="MEK8130054.1"/>
    </source>
</evidence>